<evidence type="ECO:0000313" key="2">
    <source>
        <dbReference type="Proteomes" id="UP000017559"/>
    </source>
</evidence>
<name>V2WP44_MONRO</name>
<proteinExistence type="predicted"/>
<keyword evidence="2" id="KW-1185">Reference proteome</keyword>
<comment type="caution">
    <text evidence="1">The sequence shown here is derived from an EMBL/GenBank/DDBJ whole genome shotgun (WGS) entry which is preliminary data.</text>
</comment>
<protein>
    <submittedName>
        <fullName evidence="1">Uncharacterized protein</fullName>
    </submittedName>
</protein>
<organism evidence="1 2">
    <name type="scientific">Moniliophthora roreri (strain MCA 2997)</name>
    <name type="common">Cocoa frosty pod rot fungus</name>
    <name type="synonym">Crinipellis roreri</name>
    <dbReference type="NCBI Taxonomy" id="1381753"/>
    <lineage>
        <taxon>Eukaryota</taxon>
        <taxon>Fungi</taxon>
        <taxon>Dikarya</taxon>
        <taxon>Basidiomycota</taxon>
        <taxon>Agaricomycotina</taxon>
        <taxon>Agaricomycetes</taxon>
        <taxon>Agaricomycetidae</taxon>
        <taxon>Agaricales</taxon>
        <taxon>Marasmiineae</taxon>
        <taxon>Marasmiaceae</taxon>
        <taxon>Moniliophthora</taxon>
    </lineage>
</organism>
<dbReference type="Proteomes" id="UP000017559">
    <property type="component" value="Unassembled WGS sequence"/>
</dbReference>
<evidence type="ECO:0000313" key="1">
    <source>
        <dbReference type="EMBL" id="ESK82316.1"/>
    </source>
</evidence>
<accession>V2WP44</accession>
<sequence length="138" mass="15523">MHVQQQMELFMLNKLDKGKEDPRRRQDPWELNDVIEQAEIVMSTNSENIYFLNSHQSAIPEEMQPIIPGMAFSMGIPIPLTNVQVKAAQGQAPSQVATLPAIKQEETVQSLFPKKEEQDSDMYNLGVAATIDAHQCTI</sequence>
<reference evidence="1 2" key="1">
    <citation type="journal article" date="2014" name="BMC Genomics">
        <title>Genome and secretome analysis of the hemibiotrophic fungal pathogen, Moniliophthora roreri, which causes frosty pod rot disease of cacao: mechanisms of the biotrophic and necrotrophic phases.</title>
        <authorList>
            <person name="Meinhardt L.W."/>
            <person name="Costa G.G.L."/>
            <person name="Thomazella D.P.T."/>
            <person name="Teixeira P.J.P.L."/>
            <person name="Carazzolle M.F."/>
            <person name="Schuster S.C."/>
            <person name="Carlson J.E."/>
            <person name="Guiltinan M.J."/>
            <person name="Mieczkowski P."/>
            <person name="Farmer A."/>
            <person name="Ramaraj T."/>
            <person name="Crozier J."/>
            <person name="Davis R.E."/>
            <person name="Shao J."/>
            <person name="Melnick R.L."/>
            <person name="Pereira G.A.G."/>
            <person name="Bailey B.A."/>
        </authorList>
    </citation>
    <scope>NUCLEOTIDE SEQUENCE [LARGE SCALE GENOMIC DNA]</scope>
    <source>
        <strain evidence="1 2">MCA 2997</strain>
    </source>
</reference>
<dbReference type="AlphaFoldDB" id="V2WP44"/>
<gene>
    <name evidence="1" type="ORF">Moror_2248</name>
</gene>
<dbReference type="KEGG" id="mrr:Moror_2248"/>
<dbReference type="EMBL" id="AWSO01001979">
    <property type="protein sequence ID" value="ESK82316.1"/>
    <property type="molecule type" value="Genomic_DNA"/>
</dbReference>
<dbReference type="HOGENOM" id="CLU_1855799_0_0_1"/>